<evidence type="ECO:0000313" key="3">
    <source>
        <dbReference type="Proteomes" id="UP000276776"/>
    </source>
</evidence>
<dbReference type="AlphaFoldDB" id="A0A0N5CLP8"/>
<organism evidence="4">
    <name type="scientific">Thelazia callipaeda</name>
    <name type="common">Oriental eyeworm</name>
    <name type="synonym">Parasitic nematode</name>
    <dbReference type="NCBI Taxonomy" id="103827"/>
    <lineage>
        <taxon>Eukaryota</taxon>
        <taxon>Metazoa</taxon>
        <taxon>Ecdysozoa</taxon>
        <taxon>Nematoda</taxon>
        <taxon>Chromadorea</taxon>
        <taxon>Rhabditida</taxon>
        <taxon>Spirurina</taxon>
        <taxon>Spiruromorpha</taxon>
        <taxon>Thelazioidea</taxon>
        <taxon>Thelaziidae</taxon>
        <taxon>Thelazia</taxon>
    </lineage>
</organism>
<dbReference type="EMBL" id="UYYF01000109">
    <property type="protein sequence ID" value="VDM96270.1"/>
    <property type="molecule type" value="Genomic_DNA"/>
</dbReference>
<name>A0A0N5CLP8_THECL</name>
<dbReference type="WBParaSite" id="TCLT_0000104401-mRNA-1">
    <property type="protein sequence ID" value="TCLT_0000104401-mRNA-1"/>
    <property type="gene ID" value="TCLT_0000104401"/>
</dbReference>
<evidence type="ECO:0000313" key="2">
    <source>
        <dbReference type="EMBL" id="VDM96270.1"/>
    </source>
</evidence>
<reference evidence="2 3" key="2">
    <citation type="submission" date="2018-11" db="EMBL/GenBank/DDBJ databases">
        <authorList>
            <consortium name="Pathogen Informatics"/>
        </authorList>
    </citation>
    <scope>NUCLEOTIDE SEQUENCE [LARGE SCALE GENOMIC DNA]</scope>
</reference>
<feature type="region of interest" description="Disordered" evidence="1">
    <location>
        <begin position="172"/>
        <end position="192"/>
    </location>
</feature>
<dbReference type="OMA" id="LECMAAI"/>
<feature type="compositionally biased region" description="Low complexity" evidence="1">
    <location>
        <begin position="371"/>
        <end position="381"/>
    </location>
</feature>
<dbReference type="OrthoDB" id="5852094at2759"/>
<keyword evidence="3" id="KW-1185">Reference proteome</keyword>
<feature type="region of interest" description="Disordered" evidence="1">
    <location>
        <begin position="418"/>
        <end position="461"/>
    </location>
</feature>
<accession>A0A0N5CLP8</accession>
<feature type="compositionally biased region" description="Polar residues" evidence="1">
    <location>
        <begin position="441"/>
        <end position="458"/>
    </location>
</feature>
<sequence>MSRTTATTASVPSSSLPEVALFDHVTLQTAYIAAAAAATQLENHLQQQNAHFPIDLNCTENITNTTCTDSTVTIATTSEISPVVTTSTTPTTCFPSFIDKQRLYSLLSPQLQSYLQQQQRTLLPSSQQQQSNNGASALAHHLSAFSPINMTDLTGGTNSGICTQLHSTAGPSLSLPSQLQSPVVSHPQSQTTVSSSSQQSLDLLIMQMQMATATATAAAAAAAAGFLPTAFNVLPSTTALGLLAPHLRLLQLTDPNFAAYAAAATAAANMSLNTAAADPNISDTMTGKPGCTANTATIMEKSLLQTQMNLLAHGSISSSVINECASTSGTMSDKAVFNNDACSSAVSSQQLNPTALQIFALNNSTCGINSSSTSSSSSTISKHQQHSQLKRPYDEMSILRSLCNENYTAEQQEVGTLCRKRSRINGSEESEERNRQKSTKAHNSSTKNQHQLIKQPETQADAKPSLLQVAGSSKSLHKIPEKVDASDCLDENSPDRHHPFNHRPPAMEARFLECMAAIALHSNFSLPIKSEIKTPADNTDECEPSSNMNGSNTCKQNVEKLEIETSSSIVDVKCSSSLSSPTQLPSNDSNSANINNTTLSSEKKKCWPNSAIDEELCQKMENYKNTDVPVIHAFVLPTKNFSDPGGSAITNEKCSQDSRCTDLLNSVPIPVPVLNILLDRILLTMLD</sequence>
<reference evidence="4" key="1">
    <citation type="submission" date="2017-02" db="UniProtKB">
        <authorList>
            <consortium name="WormBaseParasite"/>
        </authorList>
    </citation>
    <scope>IDENTIFICATION</scope>
</reference>
<dbReference type="Proteomes" id="UP000276776">
    <property type="component" value="Unassembled WGS sequence"/>
</dbReference>
<evidence type="ECO:0000256" key="1">
    <source>
        <dbReference type="SAM" id="MobiDB-lite"/>
    </source>
</evidence>
<protein>
    <submittedName>
        <fullName evidence="4">POU domain protein</fullName>
    </submittedName>
</protein>
<proteinExistence type="predicted"/>
<evidence type="ECO:0000313" key="4">
    <source>
        <dbReference type="WBParaSite" id="TCLT_0000104401-mRNA-1"/>
    </source>
</evidence>
<feature type="region of interest" description="Disordered" evidence="1">
    <location>
        <begin position="371"/>
        <end position="392"/>
    </location>
</feature>
<gene>
    <name evidence="2" type="ORF">TCLT_LOCUS1045</name>
</gene>